<dbReference type="Pfam" id="PF10545">
    <property type="entry name" value="MADF_DNA_bdg"/>
    <property type="match status" value="2"/>
</dbReference>
<reference evidence="4" key="1">
    <citation type="submission" date="2025-08" db="UniProtKB">
        <authorList>
            <consortium name="RefSeq"/>
        </authorList>
    </citation>
    <scope>IDENTIFICATION</scope>
    <source>
        <tissue evidence="4">Entire body</tissue>
    </source>
</reference>
<protein>
    <submittedName>
        <fullName evidence="4">Transcription factor Adf-1-like isoform X1</fullName>
    </submittedName>
</protein>
<accession>A0A1W4WQX4</accession>
<feature type="region of interest" description="Disordered" evidence="1">
    <location>
        <begin position="104"/>
        <end position="124"/>
    </location>
</feature>
<dbReference type="AlphaFoldDB" id="A0A1W4WQX4"/>
<sequence length="361" mass="41640">MLDSHKLITLVSHCPALWNRNDKKYSDQEFKTTLWSKIAIEMNTTGAICKDTFKSLIEKYSQEKNKHYSSNLEFQDFMQFLDLQRELSEPAKRSMVFKADPYTLGDDYEEGPSSESETGSYMSQDSSVYNSLDFSRALIKMVHSSPALWDRSNKDHHDKIAKDQLWQTIARSLKTDVSMCTLRWKGLREKYIRQKQKYNDGLGKWELLDDMAFLDSVILYRKRHWHPEENNMFTSNENSCPPSHPTTSDCDSSAIANFYNNSIFHSQNVPVNFVARPNMPPDSTLDNSSTKRQCINNDSENNGSQTIKQNKLLVRDKEMRSPEQIFGELVAAMLACKPEKDKHIAMTEIMTILARSTSHTT</sequence>
<dbReference type="FunCoup" id="A0A1W4WQX4">
    <property type="interactions" value="100"/>
</dbReference>
<proteinExistence type="predicted"/>
<dbReference type="GO" id="GO:0005667">
    <property type="term" value="C:transcription regulator complex"/>
    <property type="evidence" value="ECO:0007669"/>
    <property type="project" value="TreeGrafter"/>
</dbReference>
<dbReference type="Proteomes" id="UP000192223">
    <property type="component" value="Unplaced"/>
</dbReference>
<feature type="domain" description="MADF" evidence="2">
    <location>
        <begin position="6"/>
        <end position="86"/>
    </location>
</feature>
<feature type="region of interest" description="Disordered" evidence="1">
    <location>
        <begin position="280"/>
        <end position="304"/>
    </location>
</feature>
<dbReference type="PANTHER" id="PTHR12243:SF60">
    <property type="entry name" value="SI:CH211-15D5.12-RELATED"/>
    <property type="match status" value="1"/>
</dbReference>
<dbReference type="KEGG" id="apln:108735422"/>
<evidence type="ECO:0000259" key="2">
    <source>
        <dbReference type="PROSITE" id="PS51029"/>
    </source>
</evidence>
<dbReference type="GO" id="GO:0006357">
    <property type="term" value="P:regulation of transcription by RNA polymerase II"/>
    <property type="evidence" value="ECO:0007669"/>
    <property type="project" value="TreeGrafter"/>
</dbReference>
<keyword evidence="3" id="KW-1185">Reference proteome</keyword>
<dbReference type="SMART" id="SM00595">
    <property type="entry name" value="MADF"/>
    <property type="match status" value="2"/>
</dbReference>
<dbReference type="InterPro" id="IPR039353">
    <property type="entry name" value="TF_Adf1"/>
</dbReference>
<organism evidence="3 4">
    <name type="scientific">Agrilus planipennis</name>
    <name type="common">Emerald ash borer</name>
    <name type="synonym">Agrilus marcopoli</name>
    <dbReference type="NCBI Taxonomy" id="224129"/>
    <lineage>
        <taxon>Eukaryota</taxon>
        <taxon>Metazoa</taxon>
        <taxon>Ecdysozoa</taxon>
        <taxon>Arthropoda</taxon>
        <taxon>Hexapoda</taxon>
        <taxon>Insecta</taxon>
        <taxon>Pterygota</taxon>
        <taxon>Neoptera</taxon>
        <taxon>Endopterygota</taxon>
        <taxon>Coleoptera</taxon>
        <taxon>Polyphaga</taxon>
        <taxon>Elateriformia</taxon>
        <taxon>Buprestoidea</taxon>
        <taxon>Buprestidae</taxon>
        <taxon>Agrilinae</taxon>
        <taxon>Agrilus</taxon>
    </lineage>
</organism>
<evidence type="ECO:0000256" key="1">
    <source>
        <dbReference type="SAM" id="MobiDB-lite"/>
    </source>
</evidence>
<gene>
    <name evidence="4" type="primary">LOC108735422</name>
</gene>
<dbReference type="GeneID" id="108735422"/>
<dbReference type="OrthoDB" id="5984255at2759"/>
<dbReference type="PANTHER" id="PTHR12243">
    <property type="entry name" value="MADF DOMAIN TRANSCRIPTION FACTOR"/>
    <property type="match status" value="1"/>
</dbReference>
<evidence type="ECO:0000313" key="3">
    <source>
        <dbReference type="Proteomes" id="UP000192223"/>
    </source>
</evidence>
<dbReference type="GO" id="GO:0005634">
    <property type="term" value="C:nucleus"/>
    <property type="evidence" value="ECO:0007669"/>
    <property type="project" value="TreeGrafter"/>
</dbReference>
<feature type="compositionally biased region" description="Polar residues" evidence="1">
    <location>
        <begin position="284"/>
        <end position="304"/>
    </location>
</feature>
<dbReference type="RefSeq" id="XP_018322877.1">
    <property type="nucleotide sequence ID" value="XM_018467375.2"/>
</dbReference>
<name>A0A1W4WQX4_AGRPL</name>
<dbReference type="STRING" id="224129.A0A1W4WQX4"/>
<dbReference type="InterPro" id="IPR006578">
    <property type="entry name" value="MADF-dom"/>
</dbReference>
<dbReference type="InParanoid" id="A0A1W4WQX4"/>
<dbReference type="PROSITE" id="PS51029">
    <property type="entry name" value="MADF"/>
    <property type="match status" value="2"/>
</dbReference>
<feature type="domain" description="MADF" evidence="2">
    <location>
        <begin position="137"/>
        <end position="219"/>
    </location>
</feature>
<evidence type="ECO:0000313" key="4">
    <source>
        <dbReference type="RefSeq" id="XP_018322877.1"/>
    </source>
</evidence>